<accession>A0AAN6NQX2</accession>
<organism evidence="1 2">
    <name type="scientific">Pseudoneurospora amorphoporcata</name>
    <dbReference type="NCBI Taxonomy" id="241081"/>
    <lineage>
        <taxon>Eukaryota</taxon>
        <taxon>Fungi</taxon>
        <taxon>Dikarya</taxon>
        <taxon>Ascomycota</taxon>
        <taxon>Pezizomycotina</taxon>
        <taxon>Sordariomycetes</taxon>
        <taxon>Sordariomycetidae</taxon>
        <taxon>Sordariales</taxon>
        <taxon>Sordariaceae</taxon>
        <taxon>Pseudoneurospora</taxon>
    </lineage>
</organism>
<reference evidence="1" key="2">
    <citation type="submission" date="2023-06" db="EMBL/GenBank/DDBJ databases">
        <authorList>
            <consortium name="Lawrence Berkeley National Laboratory"/>
            <person name="Mondo S.J."/>
            <person name="Hensen N."/>
            <person name="Bonometti L."/>
            <person name="Westerberg I."/>
            <person name="Brannstrom I.O."/>
            <person name="Guillou S."/>
            <person name="Cros-Aarteil S."/>
            <person name="Calhoun S."/>
            <person name="Haridas S."/>
            <person name="Kuo A."/>
            <person name="Pangilinan J."/>
            <person name="Riley R."/>
            <person name="Labutti K."/>
            <person name="Andreopoulos B."/>
            <person name="Lipzen A."/>
            <person name="Chen C."/>
            <person name="Yanf M."/>
            <person name="Daum C."/>
            <person name="Ng V."/>
            <person name="Clum A."/>
            <person name="Steindorff A."/>
            <person name="Ohm R."/>
            <person name="Martin F."/>
            <person name="Silar P."/>
            <person name="Natvig D."/>
            <person name="Lalanne C."/>
            <person name="Gautier V."/>
            <person name="Ament-Velasquez S.L."/>
            <person name="Kruys A."/>
            <person name="Hutchinson M.I."/>
            <person name="Powell A.J."/>
            <person name="Barry K."/>
            <person name="Miller A.N."/>
            <person name="Grigoriev I.V."/>
            <person name="Debuchy R."/>
            <person name="Gladieux P."/>
            <person name="Thoren M.H."/>
            <person name="Johannesson H."/>
        </authorList>
    </citation>
    <scope>NUCLEOTIDE SEQUENCE</scope>
    <source>
        <strain evidence="1">CBS 626.80</strain>
    </source>
</reference>
<dbReference type="Proteomes" id="UP001303222">
    <property type="component" value="Unassembled WGS sequence"/>
</dbReference>
<gene>
    <name evidence="1" type="ORF">QBC32DRAFT_376875</name>
</gene>
<keyword evidence="2" id="KW-1185">Reference proteome</keyword>
<proteinExistence type="predicted"/>
<comment type="caution">
    <text evidence="1">The sequence shown here is derived from an EMBL/GenBank/DDBJ whole genome shotgun (WGS) entry which is preliminary data.</text>
</comment>
<sequence length="138" mass="15152">MFPNWILSGWIDPLSDDEDSDEEEPTYISLLQEAKQKTMSAMAGVYDNGGNIADGDAAFEALKSTLDCRKAIHDDILQTEAGLGPFFAKLTLAECNESLRLACSILRNDASEDLLRSLNEMIQVEDAWAVHSQRGNAA</sequence>
<evidence type="ECO:0000313" key="1">
    <source>
        <dbReference type="EMBL" id="KAK3950190.1"/>
    </source>
</evidence>
<protein>
    <submittedName>
        <fullName evidence="1">Uncharacterized protein</fullName>
    </submittedName>
</protein>
<name>A0AAN6NQX2_9PEZI</name>
<dbReference type="AlphaFoldDB" id="A0AAN6NQX2"/>
<reference evidence="1" key="1">
    <citation type="journal article" date="2023" name="Mol. Phylogenet. Evol.">
        <title>Genome-scale phylogeny and comparative genomics of the fungal order Sordariales.</title>
        <authorList>
            <person name="Hensen N."/>
            <person name="Bonometti L."/>
            <person name="Westerberg I."/>
            <person name="Brannstrom I.O."/>
            <person name="Guillou S."/>
            <person name="Cros-Aarteil S."/>
            <person name="Calhoun S."/>
            <person name="Haridas S."/>
            <person name="Kuo A."/>
            <person name="Mondo S."/>
            <person name="Pangilinan J."/>
            <person name="Riley R."/>
            <person name="LaButti K."/>
            <person name="Andreopoulos B."/>
            <person name="Lipzen A."/>
            <person name="Chen C."/>
            <person name="Yan M."/>
            <person name="Daum C."/>
            <person name="Ng V."/>
            <person name="Clum A."/>
            <person name="Steindorff A."/>
            <person name="Ohm R.A."/>
            <person name="Martin F."/>
            <person name="Silar P."/>
            <person name="Natvig D.O."/>
            <person name="Lalanne C."/>
            <person name="Gautier V."/>
            <person name="Ament-Velasquez S.L."/>
            <person name="Kruys A."/>
            <person name="Hutchinson M.I."/>
            <person name="Powell A.J."/>
            <person name="Barry K."/>
            <person name="Miller A.N."/>
            <person name="Grigoriev I.V."/>
            <person name="Debuchy R."/>
            <person name="Gladieux P."/>
            <person name="Hiltunen Thoren M."/>
            <person name="Johannesson H."/>
        </authorList>
    </citation>
    <scope>NUCLEOTIDE SEQUENCE</scope>
    <source>
        <strain evidence="1">CBS 626.80</strain>
    </source>
</reference>
<dbReference type="EMBL" id="MU859187">
    <property type="protein sequence ID" value="KAK3950190.1"/>
    <property type="molecule type" value="Genomic_DNA"/>
</dbReference>
<evidence type="ECO:0000313" key="2">
    <source>
        <dbReference type="Proteomes" id="UP001303222"/>
    </source>
</evidence>